<gene>
    <name evidence="1" type="ORF">TNCV_4721431</name>
</gene>
<accession>A0A8X6W673</accession>
<dbReference type="AlphaFoldDB" id="A0A8X6W673"/>
<evidence type="ECO:0000313" key="2">
    <source>
        <dbReference type="Proteomes" id="UP000887159"/>
    </source>
</evidence>
<reference evidence="1" key="1">
    <citation type="submission" date="2020-08" db="EMBL/GenBank/DDBJ databases">
        <title>Multicomponent nature underlies the extraordinary mechanical properties of spider dragline silk.</title>
        <authorList>
            <person name="Kono N."/>
            <person name="Nakamura H."/>
            <person name="Mori M."/>
            <person name="Yoshida Y."/>
            <person name="Ohtoshi R."/>
            <person name="Malay A.D."/>
            <person name="Moran D.A.P."/>
            <person name="Tomita M."/>
            <person name="Numata K."/>
            <person name="Arakawa K."/>
        </authorList>
    </citation>
    <scope>NUCLEOTIDE SEQUENCE</scope>
</reference>
<evidence type="ECO:0000313" key="1">
    <source>
        <dbReference type="EMBL" id="GFY29015.1"/>
    </source>
</evidence>
<comment type="caution">
    <text evidence="1">The sequence shown here is derived from an EMBL/GenBank/DDBJ whole genome shotgun (WGS) entry which is preliminary data.</text>
</comment>
<organism evidence="1 2">
    <name type="scientific">Trichonephila clavipes</name>
    <name type="common">Golden silk orbweaver</name>
    <name type="synonym">Nephila clavipes</name>
    <dbReference type="NCBI Taxonomy" id="2585209"/>
    <lineage>
        <taxon>Eukaryota</taxon>
        <taxon>Metazoa</taxon>
        <taxon>Ecdysozoa</taxon>
        <taxon>Arthropoda</taxon>
        <taxon>Chelicerata</taxon>
        <taxon>Arachnida</taxon>
        <taxon>Araneae</taxon>
        <taxon>Araneomorphae</taxon>
        <taxon>Entelegynae</taxon>
        <taxon>Araneoidea</taxon>
        <taxon>Nephilidae</taxon>
        <taxon>Trichonephila</taxon>
    </lineage>
</organism>
<keyword evidence="2" id="KW-1185">Reference proteome</keyword>
<dbReference type="EMBL" id="BMAU01021387">
    <property type="protein sequence ID" value="GFY29015.1"/>
    <property type="molecule type" value="Genomic_DNA"/>
</dbReference>
<name>A0A8X6W673_TRICX</name>
<sequence>MTFQIGQISGYLKKRNIIIDPLKKIVHLLGPRKKTSGKTLNPAAPPASGLEKLNLAVRHRKALGRRWQQLSRILDVVSLSRVEWYPP</sequence>
<dbReference type="Proteomes" id="UP000887159">
    <property type="component" value="Unassembled WGS sequence"/>
</dbReference>
<protein>
    <submittedName>
        <fullName evidence="1">Uncharacterized protein</fullName>
    </submittedName>
</protein>
<proteinExistence type="predicted"/>